<evidence type="ECO:0000313" key="1">
    <source>
        <dbReference type="EMBL" id="KAJ8900037.1"/>
    </source>
</evidence>
<dbReference type="AlphaFoldDB" id="A0AAV8UFM4"/>
<dbReference type="Proteomes" id="UP001159364">
    <property type="component" value="Linkage Group LG08"/>
</dbReference>
<gene>
    <name evidence="1" type="ORF">K2173_024152</name>
</gene>
<evidence type="ECO:0000313" key="2">
    <source>
        <dbReference type="Proteomes" id="UP001159364"/>
    </source>
</evidence>
<comment type="caution">
    <text evidence="1">The sequence shown here is derived from an EMBL/GenBank/DDBJ whole genome shotgun (WGS) entry which is preliminary data.</text>
</comment>
<keyword evidence="2" id="KW-1185">Reference proteome</keyword>
<accession>A0AAV8UFM4</accession>
<proteinExistence type="predicted"/>
<sequence length="55" mass="5937">MDSSEERVVVVIMVGGSTKAGDSNARIMGKKGSWFSTIKRVFLPHSKDKLANGNV</sequence>
<dbReference type="EMBL" id="JAIWQS010000008">
    <property type="protein sequence ID" value="KAJ8900037.1"/>
    <property type="molecule type" value="Genomic_DNA"/>
</dbReference>
<protein>
    <submittedName>
        <fullName evidence="1">Uncharacterized protein</fullName>
    </submittedName>
</protein>
<organism evidence="1 2">
    <name type="scientific">Erythroxylum novogranatense</name>
    <dbReference type="NCBI Taxonomy" id="1862640"/>
    <lineage>
        <taxon>Eukaryota</taxon>
        <taxon>Viridiplantae</taxon>
        <taxon>Streptophyta</taxon>
        <taxon>Embryophyta</taxon>
        <taxon>Tracheophyta</taxon>
        <taxon>Spermatophyta</taxon>
        <taxon>Magnoliopsida</taxon>
        <taxon>eudicotyledons</taxon>
        <taxon>Gunneridae</taxon>
        <taxon>Pentapetalae</taxon>
        <taxon>rosids</taxon>
        <taxon>fabids</taxon>
        <taxon>Malpighiales</taxon>
        <taxon>Erythroxylaceae</taxon>
        <taxon>Erythroxylum</taxon>
    </lineage>
</organism>
<reference evidence="1 2" key="1">
    <citation type="submission" date="2021-09" db="EMBL/GenBank/DDBJ databases">
        <title>Genomic insights and catalytic innovation underlie evolution of tropane alkaloids biosynthesis.</title>
        <authorList>
            <person name="Wang Y.-J."/>
            <person name="Tian T."/>
            <person name="Huang J.-P."/>
            <person name="Huang S.-X."/>
        </authorList>
    </citation>
    <scope>NUCLEOTIDE SEQUENCE [LARGE SCALE GENOMIC DNA]</scope>
    <source>
        <strain evidence="1">KIB-2018</strain>
        <tissue evidence="1">Leaf</tissue>
    </source>
</reference>
<name>A0AAV8UFM4_9ROSI</name>